<dbReference type="EMBL" id="MSZX01000020">
    <property type="protein sequence ID" value="OPA73275.1"/>
    <property type="molecule type" value="Genomic_DNA"/>
</dbReference>
<dbReference type="AlphaFoldDB" id="A0A1T2X0D4"/>
<accession>A0A1T2X0D4</accession>
<evidence type="ECO:0000313" key="1">
    <source>
        <dbReference type="EMBL" id="OPA73275.1"/>
    </source>
</evidence>
<evidence type="ECO:0000313" key="2">
    <source>
        <dbReference type="Proteomes" id="UP000190188"/>
    </source>
</evidence>
<dbReference type="OrthoDB" id="2657795at2"/>
<proteinExistence type="predicted"/>
<organism evidence="1 2">
    <name type="scientific">Paenibacillus selenitireducens</name>
    <dbReference type="NCBI Taxonomy" id="1324314"/>
    <lineage>
        <taxon>Bacteria</taxon>
        <taxon>Bacillati</taxon>
        <taxon>Bacillota</taxon>
        <taxon>Bacilli</taxon>
        <taxon>Bacillales</taxon>
        <taxon>Paenibacillaceae</taxon>
        <taxon>Paenibacillus</taxon>
    </lineage>
</organism>
<keyword evidence="2" id="KW-1185">Reference proteome</keyword>
<dbReference type="STRING" id="1324314.BVG16_29800"/>
<protein>
    <recommendedName>
        <fullName evidence="3">Carrier domain-containing protein</fullName>
    </recommendedName>
</protein>
<reference evidence="1 2" key="1">
    <citation type="submission" date="2017-01" db="EMBL/GenBank/DDBJ databases">
        <title>Genome analysis of Paenibacillus selenitrireducens ES3-24.</title>
        <authorList>
            <person name="Xu D."/>
            <person name="Yao R."/>
            <person name="Zheng S."/>
        </authorList>
    </citation>
    <scope>NUCLEOTIDE SEQUENCE [LARGE SCALE GENOMIC DNA]</scope>
    <source>
        <strain evidence="1 2">ES3-24</strain>
    </source>
</reference>
<evidence type="ECO:0008006" key="3">
    <source>
        <dbReference type="Google" id="ProtNLM"/>
    </source>
</evidence>
<name>A0A1T2X0D4_9BACL</name>
<dbReference type="Proteomes" id="UP000190188">
    <property type="component" value="Unassembled WGS sequence"/>
</dbReference>
<sequence>MSQLDQVVRETVSHYIKEFDNTTNLLGITSVRNIIYILTDLENKVGFQINDSFIHEIKNLTVENLAKVIPEYLK</sequence>
<comment type="caution">
    <text evidence="1">The sequence shown here is derived from an EMBL/GenBank/DDBJ whole genome shotgun (WGS) entry which is preliminary data.</text>
</comment>
<gene>
    <name evidence="1" type="ORF">BVG16_29800</name>
</gene>
<dbReference type="RefSeq" id="WP_078502844.1">
    <property type="nucleotide sequence ID" value="NZ_MSZX01000020.1"/>
</dbReference>